<evidence type="ECO:0000313" key="1">
    <source>
        <dbReference type="EMBL" id="RKP30656.1"/>
    </source>
</evidence>
<accession>A0A4P9ZCM7</accession>
<name>A0A4P9ZCM7_9ASCO</name>
<evidence type="ECO:0000313" key="2">
    <source>
        <dbReference type="Proteomes" id="UP000268321"/>
    </source>
</evidence>
<gene>
    <name evidence="1" type="ORF">METBISCDRAFT_15809</name>
</gene>
<proteinExistence type="predicted"/>
<organism evidence="1 2">
    <name type="scientific">Metschnikowia bicuspidata</name>
    <dbReference type="NCBI Taxonomy" id="27322"/>
    <lineage>
        <taxon>Eukaryota</taxon>
        <taxon>Fungi</taxon>
        <taxon>Dikarya</taxon>
        <taxon>Ascomycota</taxon>
        <taxon>Saccharomycotina</taxon>
        <taxon>Pichiomycetes</taxon>
        <taxon>Metschnikowiaceae</taxon>
        <taxon>Metschnikowia</taxon>
    </lineage>
</organism>
<sequence>MSPDRAIIRSMYRDIVRGIVRLKCHNPTIDMKPDLPRNLQTELEKAQTDPCEYKKYLLSELQFLAKEEFLKQNKNNLMNLYRKLSRGEKLVDTLKSIRNLPSLSWNGLISLLVDHRMLHLYQSVWRQKFAENREEINQGILKDMPRELARKKSSALQRLKTHKVTTPFGTLSSGDRTKVYRKRVIESRSNTARIIKLHLKTLQLLGHIPNPFKLPYVPLPASFLPLDQPRQRYLIPGSAKTSVLKKAYDYQIIKTIMEPEVEYRLNEKHFLGNIEHIVNNRGPARIKIAVTQAGVMPASYLRQPQKHLNFMQMVAMDIKRLMRCARKKFIWNLSSQKSNVVSEPKYGEGYGVIGSRGHSYDEIMYPREYYQQLAVDEAIWEHVVFCQTTNEKPTVSNSQNALDRALDSWISPLNVASAAVDQEMDLFFNKYKAITKQLRVEREIVQNKTNAYHKVVVANYLKLIKALEEKHVFIHSDLYNNDQTPQTRYDAELIVQDKILPKLRVGVAEREKPGKSLGDYLVAAGFKGFKMGQTFKKRLDITKH</sequence>
<dbReference type="OrthoDB" id="4074633at2759"/>
<dbReference type="EMBL" id="ML004454">
    <property type="protein sequence ID" value="RKP30656.1"/>
    <property type="molecule type" value="Genomic_DNA"/>
</dbReference>
<dbReference type="AlphaFoldDB" id="A0A4P9ZCM7"/>
<keyword evidence="2" id="KW-1185">Reference proteome</keyword>
<reference evidence="2" key="1">
    <citation type="journal article" date="2018" name="Nat. Microbiol.">
        <title>Leveraging single-cell genomics to expand the fungal tree of life.</title>
        <authorList>
            <person name="Ahrendt S.R."/>
            <person name="Quandt C.A."/>
            <person name="Ciobanu D."/>
            <person name="Clum A."/>
            <person name="Salamov A."/>
            <person name="Andreopoulos B."/>
            <person name="Cheng J.F."/>
            <person name="Woyke T."/>
            <person name="Pelin A."/>
            <person name="Henrissat B."/>
            <person name="Reynolds N.K."/>
            <person name="Benny G.L."/>
            <person name="Smith M.E."/>
            <person name="James T.Y."/>
            <person name="Grigoriev I.V."/>
        </authorList>
    </citation>
    <scope>NUCLEOTIDE SEQUENCE [LARGE SCALE GENOMIC DNA]</scope>
    <source>
        <strain evidence="2">Baker2002</strain>
    </source>
</reference>
<protein>
    <submittedName>
        <fullName evidence="1">Uncharacterized protein</fullName>
    </submittedName>
</protein>
<dbReference type="Proteomes" id="UP000268321">
    <property type="component" value="Unassembled WGS sequence"/>
</dbReference>